<protein>
    <submittedName>
        <fullName evidence="1">3'(2'),5'-bisphosphate nucleotidase CysQ</fullName>
        <ecNumber evidence="1">3.1.3.7</ecNumber>
    </submittedName>
</protein>
<dbReference type="EC" id="3.1.3.7" evidence="1"/>
<evidence type="ECO:0000313" key="2">
    <source>
        <dbReference type="Proteomes" id="UP001064027"/>
    </source>
</evidence>
<reference evidence="1" key="1">
    <citation type="submission" date="2022-09" db="EMBL/GenBank/DDBJ databases">
        <title>Complete genome sequence of Rossellomorea vietnamensis strain RL-WG62, a newly isolated PGPR with the potential for plant salinity stress alleviation.</title>
        <authorList>
            <person name="Ren L."/>
            <person name="Wang G."/>
            <person name="Hu H."/>
        </authorList>
    </citation>
    <scope>NUCLEOTIDE SEQUENCE</scope>
    <source>
        <strain evidence="1">RL-WG62</strain>
    </source>
</reference>
<gene>
    <name evidence="1" type="primary">cysQ</name>
    <name evidence="1" type="ORF">N5C46_04455</name>
</gene>
<dbReference type="Proteomes" id="UP001064027">
    <property type="component" value="Chromosome"/>
</dbReference>
<evidence type="ECO:0000313" key="1">
    <source>
        <dbReference type="EMBL" id="UXH45322.1"/>
    </source>
</evidence>
<proteinExistence type="predicted"/>
<organism evidence="1 2">
    <name type="scientific">Rossellomorea vietnamensis</name>
    <dbReference type="NCBI Taxonomy" id="218284"/>
    <lineage>
        <taxon>Bacteria</taxon>
        <taxon>Bacillati</taxon>
        <taxon>Bacillota</taxon>
        <taxon>Bacilli</taxon>
        <taxon>Bacillales</taxon>
        <taxon>Bacillaceae</taxon>
        <taxon>Rossellomorea</taxon>
    </lineage>
</organism>
<keyword evidence="1" id="KW-0378">Hydrolase</keyword>
<sequence length="257" mass="28933">MLNEIIEIAIGAGKKILEVYEDAYTIHEKEDRSPLTVADQLSHSHIQTELSNLFPTIPILSEEGASTPFNERKNWSSFWLVDPLDGTKEFIKKNGEFTVNIALIQENRPILGIVYAPVTDTLYYAEENQGAYKLISVSSSENRKQVKITTVSSGVKKVVISRSHLSEDTREYIDDLQRQEGKLEFTSIGSSLKFCLIAEGSAHYYPRLAPTMEWDTAAGQMIVEEAYGQVIEYETGTPLVYNKKVLTNPSFICSLKR</sequence>
<keyword evidence="2" id="KW-1185">Reference proteome</keyword>
<name>A0ACD4CA04_9BACI</name>
<dbReference type="EMBL" id="CP104558">
    <property type="protein sequence ID" value="UXH45322.1"/>
    <property type="molecule type" value="Genomic_DNA"/>
</dbReference>
<accession>A0ACD4CA04</accession>